<dbReference type="GO" id="GO:0004674">
    <property type="term" value="F:protein serine/threonine kinase activity"/>
    <property type="evidence" value="ECO:0007669"/>
    <property type="project" value="TreeGrafter"/>
</dbReference>
<evidence type="ECO:0000259" key="4">
    <source>
        <dbReference type="PROSITE" id="PS50011"/>
    </source>
</evidence>
<dbReference type="InterPro" id="IPR000719">
    <property type="entry name" value="Prot_kinase_dom"/>
</dbReference>
<accession>A0A3N4LQS1</accession>
<feature type="domain" description="Protein kinase" evidence="4">
    <location>
        <begin position="17"/>
        <end position="278"/>
    </location>
</feature>
<dbReference type="PANTHER" id="PTHR24346:SF110">
    <property type="entry name" value="NON-SPECIFIC SERINE_THREONINE PROTEIN KINASE"/>
    <property type="match status" value="1"/>
</dbReference>
<dbReference type="InParanoid" id="A0A3N4LQS1"/>
<dbReference type="EMBL" id="ML121538">
    <property type="protein sequence ID" value="RPB25244.1"/>
    <property type="molecule type" value="Genomic_DNA"/>
</dbReference>
<keyword evidence="5" id="KW-0418">Kinase</keyword>
<feature type="binding site" evidence="3">
    <location>
        <position position="45"/>
    </location>
    <ligand>
        <name>ATP</name>
        <dbReference type="ChEBI" id="CHEBI:30616"/>
    </ligand>
</feature>
<dbReference type="Gene3D" id="1.10.510.10">
    <property type="entry name" value="Transferase(Phosphotransferase) domain 1"/>
    <property type="match status" value="1"/>
</dbReference>
<dbReference type="FunCoup" id="A0A3N4LQS1">
    <property type="interactions" value="426"/>
</dbReference>
<organism evidence="5 6">
    <name type="scientific">Terfezia boudieri ATCC MYA-4762</name>
    <dbReference type="NCBI Taxonomy" id="1051890"/>
    <lineage>
        <taxon>Eukaryota</taxon>
        <taxon>Fungi</taxon>
        <taxon>Dikarya</taxon>
        <taxon>Ascomycota</taxon>
        <taxon>Pezizomycotina</taxon>
        <taxon>Pezizomycetes</taxon>
        <taxon>Pezizales</taxon>
        <taxon>Pezizaceae</taxon>
        <taxon>Terfezia</taxon>
    </lineage>
</organism>
<dbReference type="InterPro" id="IPR011009">
    <property type="entry name" value="Kinase-like_dom_sf"/>
</dbReference>
<keyword evidence="6" id="KW-1185">Reference proteome</keyword>
<evidence type="ECO:0000256" key="3">
    <source>
        <dbReference type="PROSITE-ProRule" id="PRU10141"/>
    </source>
</evidence>
<dbReference type="FunFam" id="1.10.510.10:FF:000692">
    <property type="entry name" value="Serine/threonine protein kinase, variant"/>
    <property type="match status" value="1"/>
</dbReference>
<dbReference type="InterPro" id="IPR008271">
    <property type="entry name" value="Ser/Thr_kinase_AS"/>
</dbReference>
<dbReference type="GO" id="GO:0035556">
    <property type="term" value="P:intracellular signal transduction"/>
    <property type="evidence" value="ECO:0007669"/>
    <property type="project" value="TreeGrafter"/>
</dbReference>
<evidence type="ECO:0000313" key="6">
    <source>
        <dbReference type="Proteomes" id="UP000267821"/>
    </source>
</evidence>
<dbReference type="SUPFAM" id="SSF56112">
    <property type="entry name" value="Protein kinase-like (PK-like)"/>
    <property type="match status" value="1"/>
</dbReference>
<keyword evidence="2 3" id="KW-0067">ATP-binding</keyword>
<dbReference type="Proteomes" id="UP000267821">
    <property type="component" value="Unassembled WGS sequence"/>
</dbReference>
<keyword evidence="5" id="KW-0808">Transferase</keyword>
<dbReference type="InterPro" id="IPR017441">
    <property type="entry name" value="Protein_kinase_ATP_BS"/>
</dbReference>
<sequence>MSDYSQPDPLPTNLPFVVFSKTIGRGAYASIKKGKDENGEVFAVKFIHKKNAMASGNISRRQMDLEITIHKHCGIHPNIIQYFANGEDAVWRWIAMELAEGGDLFDKIEADAGVSEDIAHFYFTQLISGVTYLHGKSISHRDIKPENMLLDQDGNLKIADFGLAAMFQLRGERKLSTTICGSPPYVAPEVATRSYHSDLVDIWSCGVVLFVMLSGNTPWDEPSDMSWEFIEYKKTKGRTGDELWRKLPTEALSLLRGMMKVDTATRMSLEDVRRHPWFTRRNPLLAENGNCTNRILLATQLMEGLHIDFNRPFTSSQELESQDFERLPCTQPVHVTAGRQFLERGRIGLPASQPIERRARELSSTAPVARARDIKSSLREDPMMSQFAPVPQIPPSLTQVAQRFNDICPPQALTKFYSQLPFQQLLPIISESLHRVGIAVPPQKPEVYDDEYQEQVWIKIQTTDSRRCPLSGDVIVDRVSEDMASIEFIKTKGDPLEWRRFFKRVAVLSKDAVYMGDGYDD</sequence>
<protein>
    <submittedName>
        <fullName evidence="5">Serine/threonine-protein kinase chk1</fullName>
    </submittedName>
</protein>
<dbReference type="GO" id="GO:0005737">
    <property type="term" value="C:cytoplasm"/>
    <property type="evidence" value="ECO:0007669"/>
    <property type="project" value="TreeGrafter"/>
</dbReference>
<dbReference type="PANTHER" id="PTHR24346">
    <property type="entry name" value="MAP/MICROTUBULE AFFINITY-REGULATING KINASE"/>
    <property type="match status" value="1"/>
</dbReference>
<dbReference type="OrthoDB" id="539158at2759"/>
<name>A0A3N4LQS1_9PEZI</name>
<dbReference type="PROSITE" id="PS00107">
    <property type="entry name" value="PROTEIN_KINASE_ATP"/>
    <property type="match status" value="1"/>
</dbReference>
<dbReference type="STRING" id="1051890.A0A3N4LQS1"/>
<dbReference type="PROSITE" id="PS00108">
    <property type="entry name" value="PROTEIN_KINASE_ST"/>
    <property type="match status" value="1"/>
</dbReference>
<gene>
    <name evidence="5" type="ORF">L211DRAFT_806520</name>
</gene>
<evidence type="ECO:0000313" key="5">
    <source>
        <dbReference type="EMBL" id="RPB25244.1"/>
    </source>
</evidence>
<dbReference type="PROSITE" id="PS50011">
    <property type="entry name" value="PROTEIN_KINASE_DOM"/>
    <property type="match status" value="1"/>
</dbReference>
<evidence type="ECO:0000256" key="2">
    <source>
        <dbReference type="ARBA" id="ARBA00022840"/>
    </source>
</evidence>
<dbReference type="AlphaFoldDB" id="A0A3N4LQS1"/>
<keyword evidence="1 3" id="KW-0547">Nucleotide-binding</keyword>
<reference evidence="5 6" key="1">
    <citation type="journal article" date="2018" name="Nat. Ecol. Evol.">
        <title>Pezizomycetes genomes reveal the molecular basis of ectomycorrhizal truffle lifestyle.</title>
        <authorList>
            <person name="Murat C."/>
            <person name="Payen T."/>
            <person name="Noel B."/>
            <person name="Kuo A."/>
            <person name="Morin E."/>
            <person name="Chen J."/>
            <person name="Kohler A."/>
            <person name="Krizsan K."/>
            <person name="Balestrini R."/>
            <person name="Da Silva C."/>
            <person name="Montanini B."/>
            <person name="Hainaut M."/>
            <person name="Levati E."/>
            <person name="Barry K.W."/>
            <person name="Belfiori B."/>
            <person name="Cichocki N."/>
            <person name="Clum A."/>
            <person name="Dockter R.B."/>
            <person name="Fauchery L."/>
            <person name="Guy J."/>
            <person name="Iotti M."/>
            <person name="Le Tacon F."/>
            <person name="Lindquist E.A."/>
            <person name="Lipzen A."/>
            <person name="Malagnac F."/>
            <person name="Mello A."/>
            <person name="Molinier V."/>
            <person name="Miyauchi S."/>
            <person name="Poulain J."/>
            <person name="Riccioni C."/>
            <person name="Rubini A."/>
            <person name="Sitrit Y."/>
            <person name="Splivallo R."/>
            <person name="Traeger S."/>
            <person name="Wang M."/>
            <person name="Zifcakova L."/>
            <person name="Wipf D."/>
            <person name="Zambonelli A."/>
            <person name="Paolocci F."/>
            <person name="Nowrousian M."/>
            <person name="Ottonello S."/>
            <person name="Baldrian P."/>
            <person name="Spatafora J.W."/>
            <person name="Henrissat B."/>
            <person name="Nagy L.G."/>
            <person name="Aury J.M."/>
            <person name="Wincker P."/>
            <person name="Grigoriev I.V."/>
            <person name="Bonfante P."/>
            <person name="Martin F.M."/>
        </authorList>
    </citation>
    <scope>NUCLEOTIDE SEQUENCE [LARGE SCALE GENOMIC DNA]</scope>
    <source>
        <strain evidence="5 6">ATCC MYA-4762</strain>
    </source>
</reference>
<dbReference type="SMART" id="SM00220">
    <property type="entry name" value="S_TKc"/>
    <property type="match status" value="1"/>
</dbReference>
<dbReference type="Pfam" id="PF00069">
    <property type="entry name" value="Pkinase"/>
    <property type="match status" value="1"/>
</dbReference>
<evidence type="ECO:0000256" key="1">
    <source>
        <dbReference type="ARBA" id="ARBA00022741"/>
    </source>
</evidence>
<dbReference type="GO" id="GO:0005524">
    <property type="term" value="F:ATP binding"/>
    <property type="evidence" value="ECO:0007669"/>
    <property type="project" value="UniProtKB-UniRule"/>
</dbReference>
<proteinExistence type="predicted"/>